<reference evidence="1 2" key="1">
    <citation type="submission" date="2020-03" db="EMBL/GenBank/DDBJ databases">
        <title>Whole genome sequencing of clinical and environmental type strains of Ochrobactrum.</title>
        <authorList>
            <person name="Dharne M."/>
        </authorList>
    </citation>
    <scope>NUCLEOTIDE SEQUENCE [LARGE SCALE GENOMIC DNA]</scope>
    <source>
        <strain evidence="1 2">CIP 109452</strain>
    </source>
</reference>
<protein>
    <submittedName>
        <fullName evidence="1">Uncharacterized protein</fullName>
    </submittedName>
</protein>
<comment type="caution">
    <text evidence="1">The sequence shown here is derived from an EMBL/GenBank/DDBJ whole genome shotgun (WGS) entry which is preliminary data.</text>
</comment>
<evidence type="ECO:0000313" key="2">
    <source>
        <dbReference type="Proteomes" id="UP000704467"/>
    </source>
</evidence>
<dbReference type="Proteomes" id="UP000704467">
    <property type="component" value="Unassembled WGS sequence"/>
</dbReference>
<name>A0ABX1DM76_9HYPH</name>
<proteinExistence type="predicted"/>
<accession>A0ABX1DM76</accession>
<keyword evidence="2" id="KW-1185">Reference proteome</keyword>
<evidence type="ECO:0000313" key="1">
    <source>
        <dbReference type="EMBL" id="NKC04079.1"/>
    </source>
</evidence>
<dbReference type="EMBL" id="JAAVLN010000002">
    <property type="protein sequence ID" value="NKC04079.1"/>
    <property type="molecule type" value="Genomic_DNA"/>
</dbReference>
<organism evidence="1 2">
    <name type="scientific">Brucella haematophila</name>
    <dbReference type="NCBI Taxonomy" id="419474"/>
    <lineage>
        <taxon>Bacteria</taxon>
        <taxon>Pseudomonadati</taxon>
        <taxon>Pseudomonadota</taxon>
        <taxon>Alphaproteobacteria</taxon>
        <taxon>Hyphomicrobiales</taxon>
        <taxon>Brucellaceae</taxon>
        <taxon>Brucella/Ochrobactrum group</taxon>
        <taxon>Brucella</taxon>
    </lineage>
</organism>
<gene>
    <name evidence="1" type="ORF">HED55_15010</name>
</gene>
<sequence length="106" mass="11341">MASLLGRALGLQIPDVYFALASDDVIKAELAPKLGEERILFASADATVPSISSFLNGKFSNTALRRIAEALFQNGCLASFYEFDTWSANVDRHPGNLLLSSDGGFG</sequence>